<organism evidence="1 2">
    <name type="scientific">Sesamum alatum</name>
    <dbReference type="NCBI Taxonomy" id="300844"/>
    <lineage>
        <taxon>Eukaryota</taxon>
        <taxon>Viridiplantae</taxon>
        <taxon>Streptophyta</taxon>
        <taxon>Embryophyta</taxon>
        <taxon>Tracheophyta</taxon>
        <taxon>Spermatophyta</taxon>
        <taxon>Magnoliopsida</taxon>
        <taxon>eudicotyledons</taxon>
        <taxon>Gunneridae</taxon>
        <taxon>Pentapetalae</taxon>
        <taxon>asterids</taxon>
        <taxon>lamiids</taxon>
        <taxon>Lamiales</taxon>
        <taxon>Pedaliaceae</taxon>
        <taxon>Sesamum</taxon>
    </lineage>
</organism>
<dbReference type="AlphaFoldDB" id="A0AAE1YB59"/>
<name>A0AAE1YB59_9LAMI</name>
<dbReference type="EMBL" id="JACGWO010000005">
    <property type="protein sequence ID" value="KAK4427016.1"/>
    <property type="molecule type" value="Genomic_DNA"/>
</dbReference>
<comment type="caution">
    <text evidence="1">The sequence shown here is derived from an EMBL/GenBank/DDBJ whole genome shotgun (WGS) entry which is preliminary data.</text>
</comment>
<gene>
    <name evidence="1" type="ORF">Salat_1470500</name>
</gene>
<accession>A0AAE1YB59</accession>
<dbReference type="Proteomes" id="UP001293254">
    <property type="component" value="Unassembled WGS sequence"/>
</dbReference>
<sequence length="136" mass="15747">MMKGFTQDSRRILMILHFGIPSAKYIYQSLVPQAISDSKPGRSRGCLNITRFFSRSLAMTGKTERRKWHLLYSLHFIWKSSQQKTQSLVLLCYWNLQNTQYSDILDASNELAFFLARTVIDDVLAPLNLEEIATKL</sequence>
<evidence type="ECO:0000313" key="1">
    <source>
        <dbReference type="EMBL" id="KAK4427016.1"/>
    </source>
</evidence>
<keyword evidence="2" id="KW-1185">Reference proteome</keyword>
<reference evidence="1" key="2">
    <citation type="journal article" date="2024" name="Plant">
        <title>Genomic evolution and insights into agronomic trait innovations of Sesamum species.</title>
        <authorList>
            <person name="Miao H."/>
            <person name="Wang L."/>
            <person name="Qu L."/>
            <person name="Liu H."/>
            <person name="Sun Y."/>
            <person name="Le M."/>
            <person name="Wang Q."/>
            <person name="Wei S."/>
            <person name="Zheng Y."/>
            <person name="Lin W."/>
            <person name="Duan Y."/>
            <person name="Cao H."/>
            <person name="Xiong S."/>
            <person name="Wang X."/>
            <person name="Wei L."/>
            <person name="Li C."/>
            <person name="Ma Q."/>
            <person name="Ju M."/>
            <person name="Zhao R."/>
            <person name="Li G."/>
            <person name="Mu C."/>
            <person name="Tian Q."/>
            <person name="Mei H."/>
            <person name="Zhang T."/>
            <person name="Gao T."/>
            <person name="Zhang H."/>
        </authorList>
    </citation>
    <scope>NUCLEOTIDE SEQUENCE</scope>
    <source>
        <strain evidence="1">3651</strain>
    </source>
</reference>
<reference evidence="1" key="1">
    <citation type="submission" date="2020-06" db="EMBL/GenBank/DDBJ databases">
        <authorList>
            <person name="Li T."/>
            <person name="Hu X."/>
            <person name="Zhang T."/>
            <person name="Song X."/>
            <person name="Zhang H."/>
            <person name="Dai N."/>
            <person name="Sheng W."/>
            <person name="Hou X."/>
            <person name="Wei L."/>
        </authorList>
    </citation>
    <scope>NUCLEOTIDE SEQUENCE</scope>
    <source>
        <strain evidence="1">3651</strain>
        <tissue evidence="1">Leaf</tissue>
    </source>
</reference>
<protein>
    <submittedName>
        <fullName evidence="1">Ma3 domain-containing translation regulatory factor 3</fullName>
    </submittedName>
</protein>
<proteinExistence type="predicted"/>
<evidence type="ECO:0000313" key="2">
    <source>
        <dbReference type="Proteomes" id="UP001293254"/>
    </source>
</evidence>